<dbReference type="Gene3D" id="3.40.50.150">
    <property type="entry name" value="Vaccinia Virus protein VP39"/>
    <property type="match status" value="1"/>
</dbReference>
<keyword evidence="5" id="KW-1185">Reference proteome</keyword>
<dbReference type="SUPFAM" id="SSF53335">
    <property type="entry name" value="S-adenosyl-L-methionine-dependent methyltransferases"/>
    <property type="match status" value="1"/>
</dbReference>
<dbReference type="CDD" id="cd02440">
    <property type="entry name" value="AdoMet_MTases"/>
    <property type="match status" value="1"/>
</dbReference>
<organism evidence="4 5">
    <name type="scientific">Xanthomonas cerealis pv. cerealis</name>
    <dbReference type="NCBI Taxonomy" id="152263"/>
    <lineage>
        <taxon>Bacteria</taxon>
        <taxon>Pseudomonadati</taxon>
        <taxon>Pseudomonadota</taxon>
        <taxon>Gammaproteobacteria</taxon>
        <taxon>Lysobacterales</taxon>
        <taxon>Lysobacteraceae</taxon>
        <taxon>Xanthomonas</taxon>
        <taxon>Xanthomonas translucens group</taxon>
        <taxon>Xanthomonas cerealis</taxon>
    </lineage>
</organism>
<dbReference type="Proteomes" id="UP000319349">
    <property type="component" value="Chromosome"/>
</dbReference>
<dbReference type="PANTHER" id="PTHR43167:SF1">
    <property type="entry name" value="PUTATIVE (AFU_ORTHOLOGUE AFUA_6G01830)-RELATED"/>
    <property type="match status" value="1"/>
</dbReference>
<dbReference type="PROSITE" id="PS51682">
    <property type="entry name" value="SAM_OMT_I"/>
    <property type="match status" value="1"/>
</dbReference>
<accession>A0A514EG56</accession>
<keyword evidence="3" id="KW-0949">S-adenosyl-L-methionine</keyword>
<evidence type="ECO:0000313" key="4">
    <source>
        <dbReference type="EMBL" id="QDI05004.1"/>
    </source>
</evidence>
<evidence type="ECO:0000256" key="3">
    <source>
        <dbReference type="ARBA" id="ARBA00022691"/>
    </source>
</evidence>
<dbReference type="InterPro" id="IPR029063">
    <property type="entry name" value="SAM-dependent_MTases_sf"/>
</dbReference>
<evidence type="ECO:0000313" key="5">
    <source>
        <dbReference type="Proteomes" id="UP000319349"/>
    </source>
</evidence>
<dbReference type="EMBL" id="CP038228">
    <property type="protein sequence ID" value="QDI05004.1"/>
    <property type="molecule type" value="Genomic_DNA"/>
</dbReference>
<dbReference type="GO" id="GO:0008171">
    <property type="term" value="F:O-methyltransferase activity"/>
    <property type="evidence" value="ECO:0007669"/>
    <property type="project" value="InterPro"/>
</dbReference>
<sequence length="205" mass="21593">MVAALAMASARHDALQAVRAELGAAGPQHDAQQPHRAQRLLNITPETGELLALLVRASAARRVLEIGTSNGYSTLWLAEAARALGGRVVSVEYAAHKAQLARQTFARAGVEAEVELVQADAGAWLAAADTAAFDLLFLDAERSLYCAWWPQLRRVLRPGGLLVVDNAISHAAEMAPFAALLQADPDVACTTVPVGNGELLAVKSG</sequence>
<evidence type="ECO:0000256" key="2">
    <source>
        <dbReference type="ARBA" id="ARBA00022679"/>
    </source>
</evidence>
<protein>
    <submittedName>
        <fullName evidence="4">Methyltransferase domain-containing protein</fullName>
    </submittedName>
</protein>
<dbReference type="AlphaFoldDB" id="A0A514EG56"/>
<gene>
    <name evidence="4" type="ORF">E4A48_16090</name>
</gene>
<keyword evidence="1 4" id="KW-0489">Methyltransferase</keyword>
<dbReference type="Pfam" id="PF01596">
    <property type="entry name" value="Methyltransf_3"/>
    <property type="match status" value="1"/>
</dbReference>
<keyword evidence="2 4" id="KW-0808">Transferase</keyword>
<reference evidence="4 5" key="1">
    <citation type="submission" date="2019-03" db="EMBL/GenBank/DDBJ databases">
        <title>Tal1 in Xanthomonas translucens pv. cerealis Contributes to Virulence in Bacterial Leaf Streak of Wheat.</title>
        <authorList>
            <person name="Shah S.M.A."/>
            <person name="Haq F."/>
            <person name="Ma W."/>
            <person name="Xu X."/>
            <person name="Wang S."/>
            <person name="Xu Z."/>
            <person name="Zou L."/>
            <person name="Zhu B."/>
            <person name="Chen G."/>
        </authorList>
    </citation>
    <scope>NUCLEOTIDE SEQUENCE [LARGE SCALE GENOMIC DNA]</scope>
    <source>
        <strain evidence="4 5">01</strain>
    </source>
</reference>
<dbReference type="InterPro" id="IPR002935">
    <property type="entry name" value="SAM_O-MeTrfase"/>
</dbReference>
<name>A0A514EG56_9XANT</name>
<dbReference type="GO" id="GO:0032259">
    <property type="term" value="P:methylation"/>
    <property type="evidence" value="ECO:0007669"/>
    <property type="project" value="UniProtKB-KW"/>
</dbReference>
<evidence type="ECO:0000256" key="1">
    <source>
        <dbReference type="ARBA" id="ARBA00022603"/>
    </source>
</evidence>
<dbReference type="PANTHER" id="PTHR43167">
    <property type="entry name" value="PUTATIVE (AFU_ORTHOLOGUE AFUA_6G01830)-RELATED"/>
    <property type="match status" value="1"/>
</dbReference>
<proteinExistence type="predicted"/>